<dbReference type="Proteomes" id="UP000537131">
    <property type="component" value="Unassembled WGS sequence"/>
</dbReference>
<sequence length="97" mass="11396">MKKRFTDVQVYTYCKERWAFYEKLDGGYYPSKHDSVVLEEAAKKFNITSYKAEQIYSRVSAAKTNKECKNLNKEQMDQLLECIVRNNKETPWGQGLA</sequence>
<evidence type="ECO:0000313" key="1">
    <source>
        <dbReference type="EMBL" id="NMM64374.1"/>
    </source>
</evidence>
<dbReference type="EMBL" id="JABBNI010000036">
    <property type="protein sequence ID" value="NMM64374.1"/>
    <property type="molecule type" value="Genomic_DNA"/>
</dbReference>
<dbReference type="RefSeq" id="WP_169298956.1">
    <property type="nucleotide sequence ID" value="NZ_JABBNI010000036.1"/>
</dbReference>
<gene>
    <name evidence="1" type="ORF">HBE96_17275</name>
</gene>
<keyword evidence="2" id="KW-1185">Reference proteome</keyword>
<dbReference type="AlphaFoldDB" id="A0A7Y0EJ11"/>
<evidence type="ECO:0000313" key="2">
    <source>
        <dbReference type="Proteomes" id="UP000537131"/>
    </source>
</evidence>
<protein>
    <submittedName>
        <fullName evidence="1">Uncharacterized protein</fullName>
    </submittedName>
</protein>
<reference evidence="1 2" key="1">
    <citation type="submission" date="2020-06" db="EMBL/GenBank/DDBJ databases">
        <title>Complete Genome Sequence of Clostridium muelleri sp. nov. P21T, an Acid-Alcohol Producing Acetogen Isolated from Old Hay.</title>
        <authorList>
            <person name="Duncan K.E."/>
            <person name="Tanner R.S."/>
        </authorList>
    </citation>
    <scope>NUCLEOTIDE SEQUENCE [LARGE SCALE GENOMIC DNA]</scope>
    <source>
        <strain evidence="1 2">P21</strain>
    </source>
</reference>
<organism evidence="1 2">
    <name type="scientific">Clostridium muellerianum</name>
    <dbReference type="NCBI Taxonomy" id="2716538"/>
    <lineage>
        <taxon>Bacteria</taxon>
        <taxon>Bacillati</taxon>
        <taxon>Bacillota</taxon>
        <taxon>Clostridia</taxon>
        <taxon>Eubacteriales</taxon>
        <taxon>Clostridiaceae</taxon>
        <taxon>Clostridium</taxon>
    </lineage>
</organism>
<accession>A0A7Y0EJ11</accession>
<proteinExistence type="predicted"/>
<comment type="caution">
    <text evidence="1">The sequence shown here is derived from an EMBL/GenBank/DDBJ whole genome shotgun (WGS) entry which is preliminary data.</text>
</comment>
<name>A0A7Y0EJ11_9CLOT</name>